<dbReference type="Pfam" id="PF05656">
    <property type="entry name" value="DUF805"/>
    <property type="match status" value="1"/>
</dbReference>
<evidence type="ECO:0000256" key="1">
    <source>
        <dbReference type="SAM" id="Phobius"/>
    </source>
</evidence>
<proteinExistence type="predicted"/>
<dbReference type="PANTHER" id="PTHR34980">
    <property type="entry name" value="INNER MEMBRANE PROTEIN-RELATED-RELATED"/>
    <property type="match status" value="1"/>
</dbReference>
<dbReference type="InterPro" id="IPR008523">
    <property type="entry name" value="DUF805"/>
</dbReference>
<gene>
    <name evidence="2" type="ORF">MUN86_05635</name>
</gene>
<dbReference type="EMBL" id="CP095061">
    <property type="protein sequence ID" value="UOQ67363.1"/>
    <property type="molecule type" value="Genomic_DNA"/>
</dbReference>
<feature type="transmembrane region" description="Helical" evidence="1">
    <location>
        <begin position="73"/>
        <end position="93"/>
    </location>
</feature>
<keyword evidence="1" id="KW-0812">Transmembrane</keyword>
<feature type="transmembrane region" description="Helical" evidence="1">
    <location>
        <begin position="42"/>
        <end position="61"/>
    </location>
</feature>
<organism evidence="2 3">
    <name type="scientific">Hymenobacter volaticus</name>
    <dbReference type="NCBI Taxonomy" id="2932254"/>
    <lineage>
        <taxon>Bacteria</taxon>
        <taxon>Pseudomonadati</taxon>
        <taxon>Bacteroidota</taxon>
        <taxon>Cytophagia</taxon>
        <taxon>Cytophagales</taxon>
        <taxon>Hymenobacteraceae</taxon>
        <taxon>Hymenobacter</taxon>
    </lineage>
</organism>
<reference evidence="2" key="1">
    <citation type="submission" date="2022-04" db="EMBL/GenBank/DDBJ databases">
        <title>Hymenobacter sp. isolated from the air.</title>
        <authorList>
            <person name="Won M."/>
            <person name="Lee C.-M."/>
            <person name="Woen H.-Y."/>
            <person name="Kwon S.-W."/>
        </authorList>
    </citation>
    <scope>NUCLEOTIDE SEQUENCE</scope>
    <source>
        <strain evidence="2">5420S-77</strain>
    </source>
</reference>
<dbReference type="RefSeq" id="WP_245122780.1">
    <property type="nucleotide sequence ID" value="NZ_CP095061.1"/>
</dbReference>
<accession>A0ABY4G904</accession>
<sequence>MQQLAFLQGRLCRFGYGVQLIMVLIPLELVHPPVDATNWLQTGLVALLIVVCTGSAAMVAVPRLHDIGLSGWYALALVVPVLNLPSLLLLLVLPSKPGENSWGMMPMPYPRPSIPQFALGGFRLSVSNRTRL</sequence>
<evidence type="ECO:0000313" key="3">
    <source>
        <dbReference type="Proteomes" id="UP000830401"/>
    </source>
</evidence>
<evidence type="ECO:0000313" key="2">
    <source>
        <dbReference type="EMBL" id="UOQ67363.1"/>
    </source>
</evidence>
<keyword evidence="1" id="KW-1133">Transmembrane helix</keyword>
<feature type="transmembrane region" description="Helical" evidence="1">
    <location>
        <begin position="12"/>
        <end position="30"/>
    </location>
</feature>
<dbReference type="Proteomes" id="UP000830401">
    <property type="component" value="Chromosome"/>
</dbReference>
<keyword evidence="3" id="KW-1185">Reference proteome</keyword>
<protein>
    <submittedName>
        <fullName evidence="2">DUF805 domain-containing protein</fullName>
    </submittedName>
</protein>
<keyword evidence="1" id="KW-0472">Membrane</keyword>
<name>A0ABY4G904_9BACT</name>
<dbReference type="PANTHER" id="PTHR34980:SF3">
    <property type="entry name" value="BLR8105 PROTEIN"/>
    <property type="match status" value="1"/>
</dbReference>